<evidence type="ECO:0000313" key="3">
    <source>
        <dbReference type="Proteomes" id="UP000243006"/>
    </source>
</evidence>
<organism evidence="2 3">
    <name type="scientific">Trichinella nativa</name>
    <dbReference type="NCBI Taxonomy" id="6335"/>
    <lineage>
        <taxon>Eukaryota</taxon>
        <taxon>Metazoa</taxon>
        <taxon>Ecdysozoa</taxon>
        <taxon>Nematoda</taxon>
        <taxon>Enoplea</taxon>
        <taxon>Dorylaimia</taxon>
        <taxon>Trichinellida</taxon>
        <taxon>Trichinellidae</taxon>
        <taxon>Trichinella</taxon>
    </lineage>
</organism>
<keyword evidence="1" id="KW-1133">Transmembrane helix</keyword>
<protein>
    <submittedName>
        <fullName evidence="2">Uncharacterized protein</fullName>
    </submittedName>
</protein>
<comment type="caution">
    <text evidence="2">The sequence shown here is derived from an EMBL/GenBank/DDBJ whole genome shotgun (WGS) entry which is preliminary data.</text>
</comment>
<dbReference type="AlphaFoldDB" id="A0A1Y3EDV3"/>
<keyword evidence="1" id="KW-0812">Transmembrane</keyword>
<feature type="transmembrane region" description="Helical" evidence="1">
    <location>
        <begin position="12"/>
        <end position="30"/>
    </location>
</feature>
<evidence type="ECO:0000313" key="2">
    <source>
        <dbReference type="EMBL" id="OUC43181.1"/>
    </source>
</evidence>
<evidence type="ECO:0000256" key="1">
    <source>
        <dbReference type="SAM" id="Phobius"/>
    </source>
</evidence>
<name>A0A1Y3EDV3_9BILA</name>
<sequence length="135" mass="15235">MEIAAAVDLVFSFHSRIAVFEFFFFIINIVKKKIYAVLSSLCVCDLSCSVVAKLRGVFESRERGRAGGTHPGFGFLLFTDGYNFDQLKALADGSDRPFFIQGFLLSNKKKYHEAIYGYADICNAILSNTKKPWRQ</sequence>
<dbReference type="Proteomes" id="UP000243006">
    <property type="component" value="Unassembled WGS sequence"/>
</dbReference>
<reference evidence="2 3" key="1">
    <citation type="submission" date="2015-04" db="EMBL/GenBank/DDBJ databases">
        <title>Draft genome of the roundworm Trichinella nativa.</title>
        <authorList>
            <person name="Mitreva M."/>
        </authorList>
    </citation>
    <scope>NUCLEOTIDE SEQUENCE [LARGE SCALE GENOMIC DNA]</scope>
    <source>
        <strain evidence="2 3">ISS45</strain>
    </source>
</reference>
<accession>A0A1Y3EDV3</accession>
<gene>
    <name evidence="2" type="ORF">D917_09947</name>
</gene>
<proteinExistence type="predicted"/>
<dbReference type="EMBL" id="LVZM01015837">
    <property type="protein sequence ID" value="OUC43181.1"/>
    <property type="molecule type" value="Genomic_DNA"/>
</dbReference>
<keyword evidence="1" id="KW-0472">Membrane</keyword>